<keyword evidence="4 6" id="KW-1133">Transmembrane helix</keyword>
<evidence type="ECO:0000256" key="4">
    <source>
        <dbReference type="ARBA" id="ARBA00022989"/>
    </source>
</evidence>
<name>A0A419SQM3_9BACL</name>
<reference evidence="7 8" key="1">
    <citation type="submission" date="2016-08" db="EMBL/GenBank/DDBJ databases">
        <title>Novel Firmicute Genomes.</title>
        <authorList>
            <person name="Poppleton D.I."/>
            <person name="Gribaldo S."/>
        </authorList>
    </citation>
    <scope>NUCLEOTIDE SEQUENCE [LARGE SCALE GENOMIC DNA]</scope>
    <source>
        <strain evidence="7 8">RAOx-1</strain>
    </source>
</reference>
<feature type="transmembrane region" description="Helical" evidence="6">
    <location>
        <begin position="58"/>
        <end position="86"/>
    </location>
</feature>
<dbReference type="PANTHER" id="PTHR40064:SF1">
    <property type="entry name" value="MEMBRANE PROTEIN"/>
    <property type="match status" value="1"/>
</dbReference>
<proteinExistence type="predicted"/>
<dbReference type="InterPro" id="IPR010343">
    <property type="entry name" value="ArAE_1"/>
</dbReference>
<comment type="subcellular location">
    <subcellularLocation>
        <location evidence="1">Cell membrane</location>
        <topology evidence="1">Multi-pass membrane protein</topology>
    </subcellularLocation>
</comment>
<feature type="transmembrane region" description="Helical" evidence="6">
    <location>
        <begin position="98"/>
        <end position="118"/>
    </location>
</feature>
<dbReference type="Proteomes" id="UP000284219">
    <property type="component" value="Unassembled WGS sequence"/>
</dbReference>
<dbReference type="AlphaFoldDB" id="A0A419SQM3"/>
<comment type="caution">
    <text evidence="7">The sequence shown here is derived from an EMBL/GenBank/DDBJ whole genome shotgun (WGS) entry which is preliminary data.</text>
</comment>
<protein>
    <submittedName>
        <fullName evidence="7">Uncharacterized protein</fullName>
    </submittedName>
</protein>
<gene>
    <name evidence="7" type="ORF">BEP19_16480</name>
</gene>
<dbReference type="InterPro" id="IPR052984">
    <property type="entry name" value="UPF0421"/>
</dbReference>
<evidence type="ECO:0000313" key="7">
    <source>
        <dbReference type="EMBL" id="RKD26792.1"/>
    </source>
</evidence>
<keyword evidence="3 6" id="KW-0812">Transmembrane</keyword>
<evidence type="ECO:0000256" key="1">
    <source>
        <dbReference type="ARBA" id="ARBA00004651"/>
    </source>
</evidence>
<dbReference type="OrthoDB" id="1653617at2"/>
<dbReference type="EMBL" id="MCHY01000002">
    <property type="protein sequence ID" value="RKD26792.1"/>
    <property type="molecule type" value="Genomic_DNA"/>
</dbReference>
<accession>A0A419SQM3</accession>
<keyword evidence="2" id="KW-1003">Cell membrane</keyword>
<evidence type="ECO:0000256" key="6">
    <source>
        <dbReference type="SAM" id="Phobius"/>
    </source>
</evidence>
<evidence type="ECO:0000256" key="2">
    <source>
        <dbReference type="ARBA" id="ARBA00022475"/>
    </source>
</evidence>
<dbReference type="RefSeq" id="WP_120188078.1">
    <property type="nucleotide sequence ID" value="NZ_MCHY01000002.1"/>
</dbReference>
<evidence type="ECO:0000256" key="3">
    <source>
        <dbReference type="ARBA" id="ARBA00022692"/>
    </source>
</evidence>
<dbReference type="GO" id="GO:0005886">
    <property type="term" value="C:plasma membrane"/>
    <property type="evidence" value="ECO:0007669"/>
    <property type="project" value="UniProtKB-SubCell"/>
</dbReference>
<keyword evidence="8" id="KW-1185">Reference proteome</keyword>
<keyword evidence="5 6" id="KW-0472">Membrane</keyword>
<dbReference type="PANTHER" id="PTHR40064">
    <property type="entry name" value="MEMBRANE PROTEIN-RELATED"/>
    <property type="match status" value="1"/>
</dbReference>
<evidence type="ECO:0000256" key="5">
    <source>
        <dbReference type="ARBA" id="ARBA00023136"/>
    </source>
</evidence>
<sequence>MLGRRTIKTAVSVMVSLFVATLLGLEPAVFAAVAAAISIQPTNERSLRYAVEQIQANIVGAVVAISVALLFDVHFYTVSLAIITVITLTNLFKWKESIPLAIVTVIFIMEAPTDNFLFYSGNRFMITFVGVVISGLINIVLLPPKYVTHLRRNYEQALKILIVYYSYWQAEGLFRFKEMNELKEIVSQTARFEQWMREQSKSEVRKKNYYKGLHIEASKNEILQDFIVVTEHYGRIHWPDEQAQMRSEEEIKLLYESVLAVMAHSALPKGTGLDLEWWKQCYIRTDEEHGGQSLLEILTALGRMDRRLRRYNRYVSQEGHFPYLEEENRWLSWRWRW</sequence>
<dbReference type="Pfam" id="PF06081">
    <property type="entry name" value="ArAE_1"/>
    <property type="match status" value="1"/>
</dbReference>
<organism evidence="7 8">
    <name type="scientific">Ammoniphilus oxalaticus</name>
    <dbReference type="NCBI Taxonomy" id="66863"/>
    <lineage>
        <taxon>Bacteria</taxon>
        <taxon>Bacillati</taxon>
        <taxon>Bacillota</taxon>
        <taxon>Bacilli</taxon>
        <taxon>Bacillales</taxon>
        <taxon>Paenibacillaceae</taxon>
        <taxon>Aneurinibacillus group</taxon>
        <taxon>Ammoniphilus</taxon>
    </lineage>
</organism>
<evidence type="ECO:0000313" key="8">
    <source>
        <dbReference type="Proteomes" id="UP000284219"/>
    </source>
</evidence>
<feature type="transmembrane region" description="Helical" evidence="6">
    <location>
        <begin position="124"/>
        <end position="142"/>
    </location>
</feature>